<evidence type="ECO:0000313" key="2">
    <source>
        <dbReference type="Proteomes" id="UP000035346"/>
    </source>
</evidence>
<reference evidence="1 2" key="1">
    <citation type="journal article" date="2015" name="PLoS ONE">
        <title>Genomic analysis reveals the molecular basis for capsule loss in the group B streptococcus population.</title>
        <authorList>
            <consortium name="DEVANI Consortium"/>
            <person name="Rosini R."/>
            <person name="Campisi E."/>
            <person name="De Chiara M."/>
            <person name="Tettelin H."/>
            <person name="Rinaudo D."/>
            <person name="Toniolo C."/>
            <person name="Metruccio M."/>
            <person name="Guidotti S."/>
            <person name="Sorensen U.B."/>
            <person name="Kilian M."/>
            <person name="Ramirez M."/>
            <person name="Janulczyk R."/>
            <person name="Donati C."/>
            <person name="Grandi G."/>
            <person name="Margarit I."/>
        </authorList>
    </citation>
    <scope>NUCLEOTIDE SEQUENCE [LARGE SCALE GENOMIC DNA]</scope>
    <source>
        <strain evidence="1 2">DK-B-USS-215</strain>
    </source>
</reference>
<sequence length="78" mass="8656">MSSFKFKLDGKGVSDLMKSQPMQDVLKKHATSIKDRCGKGYEQDIFIGKNRANAKVAAVSHKAKKDVYANNTLLKAVR</sequence>
<dbReference type="RefSeq" id="WP_017643416.1">
    <property type="nucleotide sequence ID" value="NZ_LBKL01000048.1"/>
</dbReference>
<dbReference type="AlphaFoldDB" id="A0A837L1I9"/>
<dbReference type="EMBL" id="LBKL01000048">
    <property type="protein sequence ID" value="KLL40521.1"/>
    <property type="molecule type" value="Genomic_DNA"/>
</dbReference>
<name>A0A837L1I9_STRAG</name>
<organism evidence="1 2">
    <name type="scientific">Streptococcus agalactiae</name>
    <dbReference type="NCBI Taxonomy" id="1311"/>
    <lineage>
        <taxon>Bacteria</taxon>
        <taxon>Bacillati</taxon>
        <taxon>Bacillota</taxon>
        <taxon>Bacilli</taxon>
        <taxon>Lactobacillales</taxon>
        <taxon>Streptococcaceae</taxon>
        <taxon>Streptococcus</taxon>
    </lineage>
</organism>
<dbReference type="Proteomes" id="UP000035346">
    <property type="component" value="Unassembled WGS sequence"/>
</dbReference>
<comment type="caution">
    <text evidence="1">The sequence shown here is derived from an EMBL/GenBank/DDBJ whole genome shotgun (WGS) entry which is preliminary data.</text>
</comment>
<evidence type="ECO:0000313" key="1">
    <source>
        <dbReference type="EMBL" id="KLL40521.1"/>
    </source>
</evidence>
<protein>
    <recommendedName>
        <fullName evidence="3">Phage protein</fullName>
    </recommendedName>
</protein>
<gene>
    <name evidence="1" type="ORF">WA04_04020</name>
</gene>
<evidence type="ECO:0008006" key="3">
    <source>
        <dbReference type="Google" id="ProtNLM"/>
    </source>
</evidence>
<proteinExistence type="predicted"/>
<accession>A0A837L1I9</accession>